<dbReference type="AlphaFoldDB" id="A0A1G8C797"/>
<dbReference type="EMBL" id="LT629695">
    <property type="protein sequence ID" value="SDH41173.1"/>
    <property type="molecule type" value="Genomic_DNA"/>
</dbReference>
<reference evidence="3" key="1">
    <citation type="submission" date="2016-10" db="EMBL/GenBank/DDBJ databases">
        <authorList>
            <person name="Varghese N."/>
            <person name="Submissions S."/>
        </authorList>
    </citation>
    <scope>NUCLEOTIDE SEQUENCE [LARGE SCALE GENOMIC DNA]</scope>
    <source>
        <strain evidence="3">DSM 22002</strain>
    </source>
</reference>
<organism evidence="2 3">
    <name type="scientific">Agrococcus jejuensis</name>
    <dbReference type="NCBI Taxonomy" id="399736"/>
    <lineage>
        <taxon>Bacteria</taxon>
        <taxon>Bacillati</taxon>
        <taxon>Actinomycetota</taxon>
        <taxon>Actinomycetes</taxon>
        <taxon>Micrococcales</taxon>
        <taxon>Microbacteriaceae</taxon>
        <taxon>Agrococcus</taxon>
    </lineage>
</organism>
<gene>
    <name evidence="2" type="ORF">SAMN04489720_1185</name>
</gene>
<evidence type="ECO:0000259" key="1">
    <source>
        <dbReference type="PROSITE" id="PS51819"/>
    </source>
</evidence>
<dbReference type="RefSeq" id="WP_092503312.1">
    <property type="nucleotide sequence ID" value="NZ_LT629695.1"/>
</dbReference>
<dbReference type="PANTHER" id="PTHR39175:SF1">
    <property type="entry name" value="FAMILY PROTEIN, PUTATIVE (AFU_ORTHOLOGUE AFUA_3G15060)-RELATED"/>
    <property type="match status" value="1"/>
</dbReference>
<dbReference type="InterPro" id="IPR029068">
    <property type="entry name" value="Glyas_Bleomycin-R_OHBP_Dase"/>
</dbReference>
<dbReference type="PROSITE" id="PS51819">
    <property type="entry name" value="VOC"/>
    <property type="match status" value="1"/>
</dbReference>
<sequence>MRLHHVQVSMPVDGDDEARRFWRDTIGLTEVPKPEPMAGRGGCWFRAFDDAGAVVVEIHMSRQEGFVPASKAHPALVLDAIAELETLAAAVVAGGYEVVWDDRLTFPGYERFHCFDGFGNRVEVLAPA</sequence>
<dbReference type="InterPro" id="IPR037523">
    <property type="entry name" value="VOC_core"/>
</dbReference>
<dbReference type="OrthoDB" id="9813630at2"/>
<accession>A0A1G8C797</accession>
<dbReference type="InterPro" id="IPR004360">
    <property type="entry name" value="Glyas_Fos-R_dOase_dom"/>
</dbReference>
<evidence type="ECO:0000313" key="2">
    <source>
        <dbReference type="EMBL" id="SDH41173.1"/>
    </source>
</evidence>
<dbReference type="STRING" id="399736.SAMN04489720_1185"/>
<feature type="domain" description="VOC" evidence="1">
    <location>
        <begin position="2"/>
        <end position="127"/>
    </location>
</feature>
<protein>
    <recommendedName>
        <fullName evidence="1">VOC domain-containing protein</fullName>
    </recommendedName>
</protein>
<evidence type="ECO:0000313" key="3">
    <source>
        <dbReference type="Proteomes" id="UP000198822"/>
    </source>
</evidence>
<name>A0A1G8C797_9MICO</name>
<dbReference type="PANTHER" id="PTHR39175">
    <property type="entry name" value="FAMILY PROTEIN, PUTATIVE (AFU_ORTHOLOGUE AFUA_3G15060)-RELATED"/>
    <property type="match status" value="1"/>
</dbReference>
<proteinExistence type="predicted"/>
<keyword evidence="3" id="KW-1185">Reference proteome</keyword>
<dbReference type="Pfam" id="PF00903">
    <property type="entry name" value="Glyoxalase"/>
    <property type="match status" value="1"/>
</dbReference>
<dbReference type="Proteomes" id="UP000198822">
    <property type="component" value="Chromosome I"/>
</dbReference>
<dbReference type="Gene3D" id="3.10.180.10">
    <property type="entry name" value="2,3-Dihydroxybiphenyl 1,2-Dioxygenase, domain 1"/>
    <property type="match status" value="1"/>
</dbReference>
<dbReference type="SUPFAM" id="SSF54593">
    <property type="entry name" value="Glyoxalase/Bleomycin resistance protein/Dihydroxybiphenyl dioxygenase"/>
    <property type="match status" value="1"/>
</dbReference>